<evidence type="ECO:0000256" key="2">
    <source>
        <dbReference type="ARBA" id="ARBA00022801"/>
    </source>
</evidence>
<keyword evidence="3" id="KW-1133">Transmembrane helix</keyword>
<dbReference type="OMA" id="WGHASIA"/>
<dbReference type="eggNOG" id="ENOG502RY03">
    <property type="taxonomic scope" value="Eukaryota"/>
</dbReference>
<feature type="domain" description="Peptidase S33 tripeptidyl aminopeptidase-like C-terminal" evidence="5">
    <location>
        <begin position="478"/>
        <end position="577"/>
    </location>
</feature>
<dbReference type="PANTHER" id="PTHR43248">
    <property type="entry name" value="2-SUCCINYL-6-HYDROXY-2,4-CYCLOHEXADIENE-1-CARBOXYLATE SYNTHASE"/>
    <property type="match status" value="1"/>
</dbReference>
<sequence length="619" mass="68278">MEAHTMIEKNGLQLPLALTVGPRAGKKPLFKSSLGRWTALAATWGLSAAGLWALASPISRLHAATLKEPSDYDWVDIEPSRALHWHACYDGEFECARLNLPMDWVEPSDEQRVHLAVIRLPAKTQDDYRGAVFVNPGGPGGSGVNFLVGHGKEMQAIVGDNHDMISFDPRGDCWGSSHTRHDWERTAIDVLDSYPGVVYESYAAADAFSRQCEAHLSEAAPGFLEHISTASHAHDMLAISEAAGQPRLKYWGISYGSILGGTFAAMFPERVERLVSDGNVDYTSWYRLDHRNFFEDTDTIMEAFFHFCHKAGPERCSFYSPSSPVAIKDRFFALLAQLRERPVLIPAHSFDAARQLPILPQLVTYAELQLLVRTVLYRPFYQFPALAAAMAALEQGDGLPFYKMTGDDEPLPGGPNRPFCSPQDASSPMDVDSPDSNWNDAFTAITCADGDTVADTPATFAAFAADLQNISRYTGAAYTHFRRGCVGRQIRPRYRVAAPWPGPTRNTSFPILFIGNIGDNVTPLSSAHRNAAVFPRSVVLTQKSWGHASIAAPSSCTARAIRAYFQDGQMPANDTYCEQDYELFGDVEVEAEKEVADDISRAIRKLAREVSLARGRHLL</sequence>
<dbReference type="Pfam" id="PF08386">
    <property type="entry name" value="Abhydrolase_4"/>
    <property type="match status" value="1"/>
</dbReference>
<dbReference type="Pfam" id="PF00561">
    <property type="entry name" value="Abhydrolase_1"/>
    <property type="match status" value="1"/>
</dbReference>
<organism evidence="6 7">
    <name type="scientific">Ophiostoma piceae (strain UAMH 11346)</name>
    <name type="common">Sap stain fungus</name>
    <dbReference type="NCBI Taxonomy" id="1262450"/>
    <lineage>
        <taxon>Eukaryota</taxon>
        <taxon>Fungi</taxon>
        <taxon>Dikarya</taxon>
        <taxon>Ascomycota</taxon>
        <taxon>Pezizomycotina</taxon>
        <taxon>Sordariomycetes</taxon>
        <taxon>Sordariomycetidae</taxon>
        <taxon>Ophiostomatales</taxon>
        <taxon>Ophiostomataceae</taxon>
        <taxon>Ophiostoma</taxon>
    </lineage>
</organism>
<dbReference type="GO" id="GO:0016787">
    <property type="term" value="F:hydrolase activity"/>
    <property type="evidence" value="ECO:0007669"/>
    <property type="project" value="UniProtKB-KW"/>
</dbReference>
<comment type="similarity">
    <text evidence="1">Belongs to the peptidase S33 family.</text>
</comment>
<keyword evidence="3" id="KW-0472">Membrane</keyword>
<evidence type="ECO:0000313" key="6">
    <source>
        <dbReference type="EMBL" id="EPE02509.1"/>
    </source>
</evidence>
<dbReference type="InterPro" id="IPR029058">
    <property type="entry name" value="AB_hydrolase_fold"/>
</dbReference>
<gene>
    <name evidence="6" type="ORF">F503_08734</name>
</gene>
<dbReference type="EMBL" id="KE148177">
    <property type="protein sequence ID" value="EPE02509.1"/>
    <property type="molecule type" value="Genomic_DNA"/>
</dbReference>
<dbReference type="InterPro" id="IPR013595">
    <property type="entry name" value="Pept_S33_TAP-like_C"/>
</dbReference>
<evidence type="ECO:0000313" key="7">
    <source>
        <dbReference type="Proteomes" id="UP000016923"/>
    </source>
</evidence>
<protein>
    <submittedName>
        <fullName evidence="6">Alpha beta hydrolase fold family</fullName>
    </submittedName>
</protein>
<keyword evidence="3" id="KW-0812">Transmembrane</keyword>
<evidence type="ECO:0000256" key="3">
    <source>
        <dbReference type="SAM" id="Phobius"/>
    </source>
</evidence>
<dbReference type="InterPro" id="IPR051601">
    <property type="entry name" value="Serine_prot/Carboxylest_S33"/>
</dbReference>
<evidence type="ECO:0000259" key="5">
    <source>
        <dbReference type="Pfam" id="PF08386"/>
    </source>
</evidence>
<dbReference type="HOGENOM" id="CLU_013364_5_2_1"/>
<feature type="transmembrane region" description="Helical" evidence="3">
    <location>
        <begin position="34"/>
        <end position="55"/>
    </location>
</feature>
<dbReference type="Gene3D" id="3.40.50.1820">
    <property type="entry name" value="alpha/beta hydrolase"/>
    <property type="match status" value="1"/>
</dbReference>
<reference evidence="6 7" key="1">
    <citation type="journal article" date="2013" name="BMC Genomics">
        <title>The genome and transcriptome of the pine saprophyte Ophiostoma piceae, and a comparison with the bark beetle-associated pine pathogen Grosmannia clavigera.</title>
        <authorList>
            <person name="Haridas S."/>
            <person name="Wang Y."/>
            <person name="Lim L."/>
            <person name="Massoumi Alamouti S."/>
            <person name="Jackman S."/>
            <person name="Docking R."/>
            <person name="Robertson G."/>
            <person name="Birol I."/>
            <person name="Bohlmann J."/>
            <person name="Breuil C."/>
        </authorList>
    </citation>
    <scope>NUCLEOTIDE SEQUENCE [LARGE SCALE GENOMIC DNA]</scope>
    <source>
        <strain evidence="6 7">UAMH 11346</strain>
    </source>
</reference>
<dbReference type="STRING" id="1262450.S3BMS1"/>
<evidence type="ECO:0000256" key="1">
    <source>
        <dbReference type="ARBA" id="ARBA00010088"/>
    </source>
</evidence>
<dbReference type="InterPro" id="IPR000073">
    <property type="entry name" value="AB_hydrolase_1"/>
</dbReference>
<name>S3BMS1_OPHP1</name>
<keyword evidence="2 6" id="KW-0378">Hydrolase</keyword>
<dbReference type="AlphaFoldDB" id="S3BMS1"/>
<accession>S3BMS1</accession>
<dbReference type="OrthoDB" id="425534at2759"/>
<proteinExistence type="inferred from homology"/>
<dbReference type="Proteomes" id="UP000016923">
    <property type="component" value="Unassembled WGS sequence"/>
</dbReference>
<evidence type="ECO:0000259" key="4">
    <source>
        <dbReference type="Pfam" id="PF00561"/>
    </source>
</evidence>
<dbReference type="PANTHER" id="PTHR43248:SF25">
    <property type="entry name" value="AB HYDROLASE-1 DOMAIN-CONTAINING PROTEIN-RELATED"/>
    <property type="match status" value="1"/>
</dbReference>
<dbReference type="SUPFAM" id="SSF53474">
    <property type="entry name" value="alpha/beta-Hydrolases"/>
    <property type="match status" value="1"/>
</dbReference>
<dbReference type="VEuPathDB" id="FungiDB:F503_08734"/>
<keyword evidence="7" id="KW-1185">Reference proteome</keyword>
<feature type="domain" description="AB hydrolase-1" evidence="4">
    <location>
        <begin position="131"/>
        <end position="304"/>
    </location>
</feature>